<feature type="compositionally biased region" description="Basic and acidic residues" evidence="1">
    <location>
        <begin position="448"/>
        <end position="469"/>
    </location>
</feature>
<evidence type="ECO:0000256" key="2">
    <source>
        <dbReference type="SAM" id="SignalP"/>
    </source>
</evidence>
<feature type="region of interest" description="Disordered" evidence="1">
    <location>
        <begin position="428"/>
        <end position="512"/>
    </location>
</feature>
<dbReference type="RefSeq" id="XP_067816553.1">
    <property type="nucleotide sequence ID" value="XM_067966501.1"/>
</dbReference>
<comment type="caution">
    <text evidence="3">The sequence shown here is derived from an EMBL/GenBank/DDBJ whole genome shotgun (WGS) entry which is preliminary data.</text>
</comment>
<feature type="chain" id="PRO_5037261861" evidence="2">
    <location>
        <begin position="24"/>
        <end position="687"/>
    </location>
</feature>
<dbReference type="GO" id="GO:0016755">
    <property type="term" value="F:aminoacyltransferase activity"/>
    <property type="evidence" value="ECO:0007669"/>
    <property type="project" value="InterPro"/>
</dbReference>
<protein>
    <submittedName>
        <fullName evidence="3">Uncharacterized protein</fullName>
    </submittedName>
</protein>
<accession>A0A976FIE3</accession>
<dbReference type="KEGG" id="blac:94352172"/>
<evidence type="ECO:0000313" key="3">
    <source>
        <dbReference type="EMBL" id="TDH67054.1"/>
    </source>
</evidence>
<feature type="compositionally biased region" description="Polar residues" evidence="1">
    <location>
        <begin position="663"/>
        <end position="677"/>
    </location>
</feature>
<dbReference type="InterPro" id="IPR032048">
    <property type="entry name" value="TGase_elicitor"/>
</dbReference>
<dbReference type="GeneID" id="94352172"/>
<dbReference type="EMBL" id="SHOA02000006">
    <property type="protein sequence ID" value="TDH67054.1"/>
    <property type="molecule type" value="Genomic_DNA"/>
</dbReference>
<feature type="signal peptide" evidence="2">
    <location>
        <begin position="1"/>
        <end position="23"/>
    </location>
</feature>
<reference evidence="3 4" key="1">
    <citation type="journal article" date="2021" name="Genome Biol.">
        <title>AFLAP: assembly-free linkage analysis pipeline using k-mers from genome sequencing data.</title>
        <authorList>
            <person name="Fletcher K."/>
            <person name="Zhang L."/>
            <person name="Gil J."/>
            <person name="Han R."/>
            <person name="Cavanaugh K."/>
            <person name="Michelmore R."/>
        </authorList>
    </citation>
    <scope>NUCLEOTIDE SEQUENCE [LARGE SCALE GENOMIC DNA]</scope>
    <source>
        <strain evidence="3 4">SF5</strain>
    </source>
</reference>
<organism evidence="3 4">
    <name type="scientific">Bremia lactucae</name>
    <name type="common">Lettuce downy mildew</name>
    <dbReference type="NCBI Taxonomy" id="4779"/>
    <lineage>
        <taxon>Eukaryota</taxon>
        <taxon>Sar</taxon>
        <taxon>Stramenopiles</taxon>
        <taxon>Oomycota</taxon>
        <taxon>Peronosporomycetes</taxon>
        <taxon>Peronosporales</taxon>
        <taxon>Peronosporaceae</taxon>
        <taxon>Bremia</taxon>
    </lineage>
</organism>
<dbReference type="Gene3D" id="3.30.40.240">
    <property type="entry name" value="Transglutaminase elicitor, body domain"/>
    <property type="match status" value="1"/>
</dbReference>
<feature type="compositionally biased region" description="Basic and acidic residues" evidence="1">
    <location>
        <begin position="678"/>
        <end position="687"/>
    </location>
</feature>
<evidence type="ECO:0000313" key="4">
    <source>
        <dbReference type="Proteomes" id="UP000294530"/>
    </source>
</evidence>
<dbReference type="Pfam" id="PF16683">
    <property type="entry name" value="TGase_elicitor"/>
    <property type="match status" value="1"/>
</dbReference>
<dbReference type="AlphaFoldDB" id="A0A976FIE3"/>
<evidence type="ECO:0000256" key="1">
    <source>
        <dbReference type="SAM" id="MobiDB-lite"/>
    </source>
</evidence>
<dbReference type="Proteomes" id="UP000294530">
    <property type="component" value="Unassembled WGS sequence"/>
</dbReference>
<sequence>MPRPFRWKTYTFLFLAQLAVAQSNTIIDHTPERNTVGKPKTDASSKSRLLDADMTRLESFFHEPIECNYHVLKTSYPFAVADIVPWSGHYWPMATDTIQVLAKKYAMVFHEPISSSRNGVSLRTSIDLNSSALCLKDADCQDDSFCSRFNTAINGSCLPIWHNFGSAWAAAAVLESEPKCAVQMNTGTFTAADIKTLMTLVYNDAPIDVVVTGTGYPDLKHAKEVTHTYPDDAHLNAAFFHIAVANLLGKQKQPFIVDMHVDAHVKSQPVHKYEFVELTLIDAATPKREYIDTVTCSWNEGAMYFVKCTTRLTWIAQGEASLGFKDYHYCLELDDTYAIIGGEWMGTAEEDLLNLLWFPATKPKEDFVTDTGISYATVLALTEESLKCGETVTSPVDVDTLVIEGSTYLKMPTKEVKDTANRTRITPFAHDSTTEAVETNATEIEAPYPHETETPYPHETEAPYPHDTETPYPHETVAPYPNETVAPYPHETETPYPHETEAPYPHETEAPYPHETETPYPHETVAPYPHETEAPYPHETVTPYPHETEAPYPHETVAPYPHETEAPYPHETEIPYPPETEAPCPNDLDMKPLDTYLLDMYTSETKAPYSDELSPADTRVSQMGSTLSLQPKMRGSYSNLQGSVNSLPPKVQISAWTPPTDVIVSQSKQSSNQMDQQYKSRFDSKWW</sequence>
<proteinExistence type="predicted"/>
<gene>
    <name evidence="3" type="ORF">CCR75_008449</name>
</gene>
<feature type="region of interest" description="Disordered" evidence="1">
    <location>
        <begin position="663"/>
        <end position="687"/>
    </location>
</feature>
<name>A0A976FIE3_BRELC</name>
<keyword evidence="4" id="KW-1185">Reference proteome</keyword>
<feature type="compositionally biased region" description="Basic and acidic residues" evidence="1">
    <location>
        <begin position="490"/>
        <end position="512"/>
    </location>
</feature>
<keyword evidence="2" id="KW-0732">Signal</keyword>